<dbReference type="PRINTS" id="PR00723">
    <property type="entry name" value="SUBTILISIN"/>
</dbReference>
<name>A0A1L7WEM1_9HELO</name>
<dbReference type="CDD" id="cd00306">
    <property type="entry name" value="Peptidases_S8_S53"/>
    <property type="match status" value="1"/>
</dbReference>
<evidence type="ECO:0000256" key="3">
    <source>
        <dbReference type="ARBA" id="ARBA00022801"/>
    </source>
</evidence>
<comment type="similarity">
    <text evidence="1 5">Belongs to the peptidase S8 family.</text>
</comment>
<feature type="region of interest" description="Disordered" evidence="6">
    <location>
        <begin position="254"/>
        <end position="282"/>
    </location>
</feature>
<evidence type="ECO:0000313" key="9">
    <source>
        <dbReference type="EMBL" id="CZR51216.1"/>
    </source>
</evidence>
<feature type="domain" description="Peptidase S8/S53" evidence="7">
    <location>
        <begin position="637"/>
        <end position="851"/>
    </location>
</feature>
<dbReference type="EMBL" id="FJOG01000001">
    <property type="protein sequence ID" value="CZR51216.1"/>
    <property type="molecule type" value="Genomic_DNA"/>
</dbReference>
<evidence type="ECO:0000256" key="6">
    <source>
        <dbReference type="SAM" id="MobiDB-lite"/>
    </source>
</evidence>
<dbReference type="Pfam" id="PF00082">
    <property type="entry name" value="Peptidase_S8"/>
    <property type="match status" value="1"/>
</dbReference>
<dbReference type="PANTHER" id="PTHR43399">
    <property type="entry name" value="SUBTILISIN-RELATED"/>
    <property type="match status" value="1"/>
</dbReference>
<dbReference type="PROSITE" id="PS00138">
    <property type="entry name" value="SUBTILASE_SER"/>
    <property type="match status" value="1"/>
</dbReference>
<dbReference type="GO" id="GO:0006508">
    <property type="term" value="P:proteolysis"/>
    <property type="evidence" value="ECO:0007669"/>
    <property type="project" value="UniProtKB-KW"/>
</dbReference>
<dbReference type="OrthoDB" id="3563470at2759"/>
<dbReference type="InterPro" id="IPR015500">
    <property type="entry name" value="Peptidase_S8_subtilisin-rel"/>
</dbReference>
<dbReference type="Proteomes" id="UP000184330">
    <property type="component" value="Unassembled WGS sequence"/>
</dbReference>
<dbReference type="PROSITE" id="PS51892">
    <property type="entry name" value="SUBTILASE"/>
    <property type="match status" value="1"/>
</dbReference>
<evidence type="ECO:0000256" key="4">
    <source>
        <dbReference type="ARBA" id="ARBA00022825"/>
    </source>
</evidence>
<feature type="active site" description="Charge relay system" evidence="5">
    <location>
        <position position="833"/>
    </location>
</feature>
<dbReference type="InterPro" id="IPR056002">
    <property type="entry name" value="DUF7580"/>
</dbReference>
<evidence type="ECO:0000259" key="7">
    <source>
        <dbReference type="Pfam" id="PF00082"/>
    </source>
</evidence>
<feature type="active site" description="Charge relay system" evidence="5">
    <location>
        <position position="679"/>
    </location>
</feature>
<keyword evidence="2 5" id="KW-0645">Protease</keyword>
<feature type="domain" description="DUF7580" evidence="8">
    <location>
        <begin position="181"/>
        <end position="538"/>
    </location>
</feature>
<feature type="compositionally biased region" description="Polar residues" evidence="6">
    <location>
        <begin position="254"/>
        <end position="264"/>
    </location>
</feature>
<accession>A0A1L7WEM1</accession>
<dbReference type="GO" id="GO:0004252">
    <property type="term" value="F:serine-type endopeptidase activity"/>
    <property type="evidence" value="ECO:0007669"/>
    <property type="project" value="UniProtKB-UniRule"/>
</dbReference>
<dbReference type="InterPro" id="IPR051048">
    <property type="entry name" value="Peptidase_S8/S53_subtilisin"/>
</dbReference>
<keyword evidence="3 5" id="KW-0378">Hydrolase</keyword>
<dbReference type="SUPFAM" id="SSF52743">
    <property type="entry name" value="Subtilisin-like"/>
    <property type="match status" value="1"/>
</dbReference>
<reference evidence="9 10" key="1">
    <citation type="submission" date="2016-03" db="EMBL/GenBank/DDBJ databases">
        <authorList>
            <person name="Ploux O."/>
        </authorList>
    </citation>
    <scope>NUCLEOTIDE SEQUENCE [LARGE SCALE GENOMIC DNA]</scope>
    <source>
        <strain evidence="9 10">UAMH 11012</strain>
    </source>
</reference>
<organism evidence="9 10">
    <name type="scientific">Phialocephala subalpina</name>
    <dbReference type="NCBI Taxonomy" id="576137"/>
    <lineage>
        <taxon>Eukaryota</taxon>
        <taxon>Fungi</taxon>
        <taxon>Dikarya</taxon>
        <taxon>Ascomycota</taxon>
        <taxon>Pezizomycotina</taxon>
        <taxon>Leotiomycetes</taxon>
        <taxon>Helotiales</taxon>
        <taxon>Mollisiaceae</taxon>
        <taxon>Phialocephala</taxon>
        <taxon>Phialocephala fortinii species complex</taxon>
    </lineage>
</organism>
<dbReference type="InterPro" id="IPR000209">
    <property type="entry name" value="Peptidase_S8/S53_dom"/>
</dbReference>
<feature type="region of interest" description="Disordered" evidence="6">
    <location>
        <begin position="147"/>
        <end position="175"/>
    </location>
</feature>
<evidence type="ECO:0000259" key="8">
    <source>
        <dbReference type="Pfam" id="PF24476"/>
    </source>
</evidence>
<dbReference type="InterPro" id="IPR023828">
    <property type="entry name" value="Peptidase_S8_Ser-AS"/>
</dbReference>
<dbReference type="InterPro" id="IPR036852">
    <property type="entry name" value="Peptidase_S8/S53_dom_sf"/>
</dbReference>
<dbReference type="PANTHER" id="PTHR43399:SF4">
    <property type="entry name" value="CELL WALL-ASSOCIATED PROTEASE"/>
    <property type="match status" value="1"/>
</dbReference>
<keyword evidence="10" id="KW-1185">Reference proteome</keyword>
<evidence type="ECO:0000313" key="10">
    <source>
        <dbReference type="Proteomes" id="UP000184330"/>
    </source>
</evidence>
<dbReference type="AlphaFoldDB" id="A0A1L7WEM1"/>
<proteinExistence type="inferred from homology"/>
<protein>
    <submittedName>
        <fullName evidence="9">Uncharacterized protein</fullName>
    </submittedName>
</protein>
<dbReference type="Pfam" id="PF24476">
    <property type="entry name" value="DUF7580"/>
    <property type="match status" value="1"/>
</dbReference>
<keyword evidence="4 5" id="KW-0720">Serine protease</keyword>
<sequence length="912" mass="102682">MDDIGSLWELAKISTGRVSFIAVRLSAERTRPTKRERVLGQLGTSLFLVHRALELPSPDQQKHLWTRLEELLAELEKLCMWRKDNGLQAQNLSKDFERYPCLHTIASATPPADVEKRVRPSLTAFASASTRLVERYLSNIDSFAASKNDREASPVPTEQSVPQSKKPLDPPDEYPVHVNQSLYAALHRHSTCTCSGSASPECKPKRHLGRLRLRGKHKARDNHILFDAVFSAAPSPTAMGDEVRWQQLRLQVASTKPGSKSVKVSTEDATRPPTKLSSDEQRPRPVQVGEFCELLAKRLGDVCICLNLLAGELHPLRDGEQIDHHIIPKPSMSLSSALRVRRLSTKMKIVLACILSRSVWQFYHSDWMKTKWTSELIHFMLERCPDDEVDTEQPKLYACNPCFAFQFDDSDHNFMEYCGADHIGHRYPRVLALGILLVEIGGDIPGAQPTSQAQSLEEMINNDWMRGKVALKKERWPDFDFQSSGTMVRTYKEVVANCFEQKIFNADMPPSHTGDERGIEERRAILYERVVYPLEKLLMDMGWTAAMEDIEPMGSMTSICQPFKIRNAEYLQPEPLKPIVDLTHREITIKNTPQNSKFCLFDNVSYPGVTDHADKWFKLLREDVLPLLPKNPKLENRVKIAILDTGIDMTDHFISENRHRIKAKSFLPNDNSVEDIHGHGTHAAALLLRVAKNADIYIARITKTNDLLDPKPIEEAILEATEKWKVDIITMSFGFTAFNEDLKDIHSAIGKAFKADILMFCAASNGGGNVNIAYPANQDQVICVNSANGEGNPSGYNPDEPKPGRNLSALGEGVKSSWPTRFKLGQQRQSGTSVATPIAAALAAVVLDYVRHEMPESDRFHVSKLRMRKGMLEVLELMSKRRGGYQYLNPMQLFDGSRSSIYGSIRDVLVKV</sequence>
<evidence type="ECO:0000256" key="1">
    <source>
        <dbReference type="ARBA" id="ARBA00011073"/>
    </source>
</evidence>
<evidence type="ECO:0000256" key="2">
    <source>
        <dbReference type="ARBA" id="ARBA00022670"/>
    </source>
</evidence>
<evidence type="ECO:0000256" key="5">
    <source>
        <dbReference type="PROSITE-ProRule" id="PRU01240"/>
    </source>
</evidence>
<gene>
    <name evidence="9" type="ORF">PAC_01091</name>
</gene>
<feature type="active site" description="Charge relay system" evidence="5">
    <location>
        <position position="644"/>
    </location>
</feature>
<dbReference type="Gene3D" id="3.40.50.200">
    <property type="entry name" value="Peptidase S8/S53 domain"/>
    <property type="match status" value="1"/>
</dbReference>